<keyword evidence="2" id="KW-1185">Reference proteome</keyword>
<gene>
    <name evidence="1" type="ORF">KASA_0P02651G</name>
</gene>
<reference evidence="1 2" key="1">
    <citation type="submission" date="2017-04" db="EMBL/GenBank/DDBJ databases">
        <authorList>
            <person name="Afonso C.L."/>
            <person name="Miller P.J."/>
            <person name="Scott M.A."/>
            <person name="Spackman E."/>
            <person name="Goraichik I."/>
            <person name="Dimitrov K.M."/>
            <person name="Suarez D.L."/>
            <person name="Swayne D.E."/>
        </authorList>
    </citation>
    <scope>NUCLEOTIDE SEQUENCE [LARGE SCALE GENOMIC DNA]</scope>
</reference>
<protein>
    <submittedName>
        <fullName evidence="1">Uncharacterized protein</fullName>
    </submittedName>
</protein>
<evidence type="ECO:0000313" key="2">
    <source>
        <dbReference type="Proteomes" id="UP000196158"/>
    </source>
</evidence>
<dbReference type="EMBL" id="FXLY01000003">
    <property type="protein sequence ID" value="SMN19109.1"/>
    <property type="molecule type" value="Genomic_DNA"/>
</dbReference>
<name>A0A1X7R0W5_9SACH</name>
<dbReference type="Proteomes" id="UP000196158">
    <property type="component" value="Unassembled WGS sequence"/>
</dbReference>
<sequence>MIEDPRLGLSLCTPVNHSTTNMYQQPLPQQPHVSIYMNRTHNGSVSSLTSSIGDTYTYSNNFTTTNANSTTNDISNYAILSNKFTDLIMDVYLNVSSDPTITPFDPTSPPVGILNRVALLSIERAINQQCETGTRIPLQSNAMVVTIRHTLNQEIRREGYMSRNGSQSSLIPPPPQFTELLNSTHNISDPLDPNFFKISGDPLHIGNNLLQPQPTLKFYNNNCRNKNKNNNTNMYVLTPNNSMNNLMANNSDGTVGNNLQSLQHHSLLPRQSFRTASPLSTTSFSNNSNSLLNSNSNSGITSLTAANISRHEETLADSLNKKKYL</sequence>
<organism evidence="1 2">
    <name type="scientific">Maudiozyma saulgeensis</name>
    <dbReference type="NCBI Taxonomy" id="1789683"/>
    <lineage>
        <taxon>Eukaryota</taxon>
        <taxon>Fungi</taxon>
        <taxon>Dikarya</taxon>
        <taxon>Ascomycota</taxon>
        <taxon>Saccharomycotina</taxon>
        <taxon>Saccharomycetes</taxon>
        <taxon>Saccharomycetales</taxon>
        <taxon>Saccharomycetaceae</taxon>
        <taxon>Maudiozyma</taxon>
    </lineage>
</organism>
<evidence type="ECO:0000313" key="1">
    <source>
        <dbReference type="EMBL" id="SMN19109.1"/>
    </source>
</evidence>
<dbReference type="OrthoDB" id="3979912at2759"/>
<accession>A0A1X7R0W5</accession>
<dbReference type="AlphaFoldDB" id="A0A1X7R0W5"/>
<proteinExistence type="predicted"/>